<dbReference type="PROSITE" id="PS51845">
    <property type="entry name" value="PDEASE_I_2"/>
    <property type="match status" value="1"/>
</dbReference>
<dbReference type="Gene3D" id="1.10.1300.10">
    <property type="entry name" value="3'5'-cyclic nucleotide phosphodiesterase, catalytic domain"/>
    <property type="match status" value="1"/>
</dbReference>
<keyword evidence="2" id="KW-0378">Hydrolase</keyword>
<dbReference type="GO" id="GO:0046872">
    <property type="term" value="F:metal ion binding"/>
    <property type="evidence" value="ECO:0007669"/>
    <property type="project" value="UniProtKB-KW"/>
</dbReference>
<keyword evidence="4" id="KW-0472">Membrane</keyword>
<comment type="caution">
    <text evidence="6">The sequence shown here is derived from an EMBL/GenBank/DDBJ whole genome shotgun (WGS) entry which is preliminary data.</text>
</comment>
<evidence type="ECO:0000256" key="2">
    <source>
        <dbReference type="ARBA" id="ARBA00022801"/>
    </source>
</evidence>
<sequence>MHCSKLFKILRKKECNIFSELSESMWSHIRHVIVDSILATDFAVEFESMYGVNAELFDTADELQLAQLELVGLYMVSEEFPPRELMEYFKTPDVKKTLRTVLLHFSDISNPMKPFPVAERWAELVLQEFALQGDEEKALGIPVGPLNDRDSVNMAMSQIGFIEFVVAPLALALARILPPIYFTNQMIIDNANIWVDKWIEGTLLKPSLEEQARREAPVARFCAKRVAHIHLVFSLKGLPFAGFLVFFFYLGGGGGG</sequence>
<feature type="transmembrane region" description="Helical" evidence="4">
    <location>
        <begin position="229"/>
        <end position="250"/>
    </location>
</feature>
<feature type="domain" description="PDEase" evidence="5">
    <location>
        <begin position="1"/>
        <end position="201"/>
    </location>
</feature>
<dbReference type="AlphaFoldDB" id="A0AA36I4H2"/>
<dbReference type="GO" id="GO:0004114">
    <property type="term" value="F:3',5'-cyclic-nucleotide phosphodiesterase activity"/>
    <property type="evidence" value="ECO:0007669"/>
    <property type="project" value="InterPro"/>
</dbReference>
<proteinExistence type="predicted"/>
<reference evidence="6" key="1">
    <citation type="submission" date="2023-08" db="EMBL/GenBank/DDBJ databases">
        <authorList>
            <person name="Chen Y."/>
            <person name="Shah S."/>
            <person name="Dougan E. K."/>
            <person name="Thang M."/>
            <person name="Chan C."/>
        </authorList>
    </citation>
    <scope>NUCLEOTIDE SEQUENCE</scope>
</reference>
<evidence type="ECO:0000256" key="4">
    <source>
        <dbReference type="SAM" id="Phobius"/>
    </source>
</evidence>
<keyword evidence="7" id="KW-1185">Reference proteome</keyword>
<dbReference type="InterPro" id="IPR036971">
    <property type="entry name" value="PDEase_catalytic_dom_sf"/>
</dbReference>
<evidence type="ECO:0000256" key="1">
    <source>
        <dbReference type="ARBA" id="ARBA00022723"/>
    </source>
</evidence>
<keyword evidence="1 3" id="KW-0479">Metal-binding</keyword>
<dbReference type="EMBL" id="CAUJNA010000757">
    <property type="protein sequence ID" value="CAJ1380886.1"/>
    <property type="molecule type" value="Genomic_DNA"/>
</dbReference>
<dbReference type="SUPFAM" id="SSF109604">
    <property type="entry name" value="HD-domain/PDEase-like"/>
    <property type="match status" value="1"/>
</dbReference>
<evidence type="ECO:0000313" key="7">
    <source>
        <dbReference type="Proteomes" id="UP001178507"/>
    </source>
</evidence>
<keyword evidence="4" id="KW-1133">Transmembrane helix</keyword>
<evidence type="ECO:0000259" key="5">
    <source>
        <dbReference type="PROSITE" id="PS51845"/>
    </source>
</evidence>
<accession>A0AA36I4H2</accession>
<dbReference type="PANTHER" id="PTHR11347">
    <property type="entry name" value="CYCLIC NUCLEOTIDE PHOSPHODIESTERASE"/>
    <property type="match status" value="1"/>
</dbReference>
<dbReference type="Proteomes" id="UP001178507">
    <property type="component" value="Unassembled WGS sequence"/>
</dbReference>
<dbReference type="InterPro" id="IPR023088">
    <property type="entry name" value="PDEase"/>
</dbReference>
<dbReference type="GO" id="GO:0007165">
    <property type="term" value="P:signal transduction"/>
    <property type="evidence" value="ECO:0007669"/>
    <property type="project" value="InterPro"/>
</dbReference>
<feature type="binding site" evidence="3">
    <location>
        <position position="107"/>
    </location>
    <ligand>
        <name>Zn(2+)</name>
        <dbReference type="ChEBI" id="CHEBI:29105"/>
        <label>1</label>
    </ligand>
</feature>
<dbReference type="PRINTS" id="PR00387">
    <property type="entry name" value="PDIESTERASE1"/>
</dbReference>
<feature type="transmembrane region" description="Helical" evidence="4">
    <location>
        <begin position="155"/>
        <end position="177"/>
    </location>
</feature>
<dbReference type="InterPro" id="IPR002073">
    <property type="entry name" value="PDEase_catalytic_dom"/>
</dbReference>
<organism evidence="6 7">
    <name type="scientific">Effrenium voratum</name>
    <dbReference type="NCBI Taxonomy" id="2562239"/>
    <lineage>
        <taxon>Eukaryota</taxon>
        <taxon>Sar</taxon>
        <taxon>Alveolata</taxon>
        <taxon>Dinophyceae</taxon>
        <taxon>Suessiales</taxon>
        <taxon>Symbiodiniaceae</taxon>
        <taxon>Effrenium</taxon>
    </lineage>
</organism>
<evidence type="ECO:0000256" key="3">
    <source>
        <dbReference type="PIRSR" id="PIRSR623088-3"/>
    </source>
</evidence>
<evidence type="ECO:0000313" key="6">
    <source>
        <dbReference type="EMBL" id="CAJ1380886.1"/>
    </source>
</evidence>
<dbReference type="Pfam" id="PF00233">
    <property type="entry name" value="PDEase_I"/>
    <property type="match status" value="1"/>
</dbReference>
<gene>
    <name evidence="6" type="ORF">EVOR1521_LOCUS8720</name>
</gene>
<name>A0AA36I4H2_9DINO</name>
<protein>
    <recommendedName>
        <fullName evidence="5">PDEase domain-containing protein</fullName>
    </recommendedName>
</protein>
<keyword evidence="4" id="KW-0812">Transmembrane</keyword>